<dbReference type="InterPro" id="IPR027417">
    <property type="entry name" value="P-loop_NTPase"/>
</dbReference>
<keyword evidence="7" id="KW-0547">Nucleotide-binding</keyword>
<evidence type="ECO:0000256" key="10">
    <source>
        <dbReference type="ARBA" id="ARBA00032441"/>
    </source>
</evidence>
<comment type="caution">
    <text evidence="11">The sequence shown here is derived from an EMBL/GenBank/DDBJ whole genome shotgun (WGS) entry which is preliminary data.</text>
</comment>
<gene>
    <name evidence="11" type="primary">tsaE</name>
    <name evidence="11" type="ORF">CUZ56_00376</name>
</gene>
<keyword evidence="9" id="KW-0460">Magnesium</keyword>
<evidence type="ECO:0000256" key="5">
    <source>
        <dbReference type="ARBA" id="ARBA00022694"/>
    </source>
</evidence>
<proteinExistence type="inferred from homology"/>
<keyword evidence="5" id="KW-0819">tRNA processing</keyword>
<evidence type="ECO:0000256" key="4">
    <source>
        <dbReference type="ARBA" id="ARBA00022490"/>
    </source>
</evidence>
<keyword evidence="4" id="KW-0963">Cytoplasm</keyword>
<evidence type="ECO:0000313" key="12">
    <source>
        <dbReference type="Proteomes" id="UP000286947"/>
    </source>
</evidence>
<evidence type="ECO:0000256" key="6">
    <source>
        <dbReference type="ARBA" id="ARBA00022723"/>
    </source>
</evidence>
<dbReference type="GO" id="GO:0002949">
    <property type="term" value="P:tRNA threonylcarbamoyladenosine modification"/>
    <property type="evidence" value="ECO:0007669"/>
    <property type="project" value="InterPro"/>
</dbReference>
<accession>A0A433SGP1</accession>
<evidence type="ECO:0000256" key="2">
    <source>
        <dbReference type="ARBA" id="ARBA00007599"/>
    </source>
</evidence>
<evidence type="ECO:0000256" key="8">
    <source>
        <dbReference type="ARBA" id="ARBA00022840"/>
    </source>
</evidence>
<evidence type="ECO:0000256" key="9">
    <source>
        <dbReference type="ARBA" id="ARBA00022842"/>
    </source>
</evidence>
<dbReference type="Proteomes" id="UP000286947">
    <property type="component" value="Unassembled WGS sequence"/>
</dbReference>
<evidence type="ECO:0000256" key="3">
    <source>
        <dbReference type="ARBA" id="ARBA00019010"/>
    </source>
</evidence>
<dbReference type="GO" id="GO:0005524">
    <property type="term" value="F:ATP binding"/>
    <property type="evidence" value="ECO:0007669"/>
    <property type="project" value="UniProtKB-KW"/>
</dbReference>
<evidence type="ECO:0000313" key="11">
    <source>
        <dbReference type="EMBL" id="RUS67895.1"/>
    </source>
</evidence>
<dbReference type="Pfam" id="PF02367">
    <property type="entry name" value="TsaE"/>
    <property type="match status" value="1"/>
</dbReference>
<dbReference type="SUPFAM" id="SSF52540">
    <property type="entry name" value="P-loop containing nucleoside triphosphate hydrolases"/>
    <property type="match status" value="1"/>
</dbReference>
<comment type="subcellular location">
    <subcellularLocation>
        <location evidence="1">Cytoplasm</location>
    </subcellularLocation>
</comment>
<evidence type="ECO:0000256" key="1">
    <source>
        <dbReference type="ARBA" id="ARBA00004496"/>
    </source>
</evidence>
<dbReference type="GO" id="GO:0046872">
    <property type="term" value="F:metal ion binding"/>
    <property type="evidence" value="ECO:0007669"/>
    <property type="project" value="UniProtKB-KW"/>
</dbReference>
<keyword evidence="12" id="KW-1185">Reference proteome</keyword>
<comment type="similarity">
    <text evidence="2">Belongs to the TsaE family.</text>
</comment>
<dbReference type="PANTHER" id="PTHR33540:SF2">
    <property type="entry name" value="TRNA THREONYLCARBAMOYLADENOSINE BIOSYNTHESIS PROTEIN TSAE"/>
    <property type="match status" value="1"/>
</dbReference>
<keyword evidence="8" id="KW-0067">ATP-binding</keyword>
<keyword evidence="6" id="KW-0479">Metal-binding</keyword>
<dbReference type="NCBIfam" id="TIGR00150">
    <property type="entry name" value="T6A_YjeE"/>
    <property type="match status" value="1"/>
</dbReference>
<evidence type="ECO:0000256" key="7">
    <source>
        <dbReference type="ARBA" id="ARBA00022741"/>
    </source>
</evidence>
<dbReference type="PANTHER" id="PTHR33540">
    <property type="entry name" value="TRNA THREONYLCARBAMOYLADENOSINE BIOSYNTHESIS PROTEIN TSAE"/>
    <property type="match status" value="1"/>
</dbReference>
<dbReference type="Gene3D" id="3.40.50.300">
    <property type="entry name" value="P-loop containing nucleotide triphosphate hydrolases"/>
    <property type="match status" value="1"/>
</dbReference>
<sequence>MLFERSALHQTSFKASFVNAPTFSAPPVQMTWANQQATQHAAQALAQVASIGQALIELHGGLGAGKTTFVRYLLQALGVTGHIKSPTYAIAESYETAAFPVWHFDFYRFNDPLEWEDAGFRDIFATQGLKLVEWPEQAEGLLPTPDLKLFITSDPQQQQRLVQLHTMTALGQSILQSWMQNLQQTKNT</sequence>
<protein>
    <recommendedName>
        <fullName evidence="3">tRNA threonylcarbamoyladenosine biosynthesis protein TsaE</fullName>
    </recommendedName>
    <alternativeName>
        <fullName evidence="10">t(6)A37 threonylcarbamoyladenosine biosynthesis protein TsaE</fullName>
    </alternativeName>
</protein>
<name>A0A433SGP1_9BURK</name>
<dbReference type="GO" id="GO:0005737">
    <property type="term" value="C:cytoplasm"/>
    <property type="evidence" value="ECO:0007669"/>
    <property type="project" value="UniProtKB-SubCell"/>
</dbReference>
<dbReference type="InterPro" id="IPR003442">
    <property type="entry name" value="T6A_TsaE"/>
</dbReference>
<dbReference type="AlphaFoldDB" id="A0A433SGP1"/>
<reference evidence="11 12" key="1">
    <citation type="submission" date="2018-01" db="EMBL/GenBank/DDBJ databases">
        <title>Saezia sanguinis gen. nov., sp. nov., in the order Burkholderiales isolated from human blood.</title>
        <authorList>
            <person name="Medina-Pascual M.J."/>
            <person name="Valdezate S."/>
            <person name="Monzon S."/>
            <person name="Cuesta I."/>
            <person name="Carrasco G."/>
            <person name="Villalon P."/>
            <person name="Saez-Nieto J.A."/>
        </authorList>
    </citation>
    <scope>NUCLEOTIDE SEQUENCE [LARGE SCALE GENOMIC DNA]</scope>
    <source>
        <strain evidence="11 12">CNM695-12</strain>
    </source>
</reference>
<organism evidence="11 12">
    <name type="scientific">Saezia sanguinis</name>
    <dbReference type="NCBI Taxonomy" id="1965230"/>
    <lineage>
        <taxon>Bacteria</taxon>
        <taxon>Pseudomonadati</taxon>
        <taxon>Pseudomonadota</taxon>
        <taxon>Betaproteobacteria</taxon>
        <taxon>Burkholderiales</taxon>
        <taxon>Saeziaceae</taxon>
        <taxon>Saezia</taxon>
    </lineage>
</organism>
<dbReference type="EMBL" id="PQSP01000001">
    <property type="protein sequence ID" value="RUS67895.1"/>
    <property type="molecule type" value="Genomic_DNA"/>
</dbReference>